<proteinExistence type="predicted"/>
<dbReference type="WormBase" id="T26A5.7b">
    <property type="protein sequence ID" value="CE34599"/>
    <property type="gene ID" value="WBGene00004781"/>
    <property type="gene designation" value="set-1"/>
</dbReference>
<dbReference type="GeneID" id="175918"/>
<dbReference type="GO" id="GO:0005634">
    <property type="term" value="C:nucleus"/>
    <property type="evidence" value="ECO:0000314"/>
    <property type="project" value="WormBase"/>
</dbReference>
<dbReference type="Proteomes" id="UP000001940">
    <property type="component" value="Chromosome III"/>
</dbReference>
<dbReference type="AGR" id="WB:WBGene00004781"/>
<organism evidence="2 3">
    <name type="scientific">Caenorhabditis elegans</name>
    <dbReference type="NCBI Taxonomy" id="6239"/>
    <lineage>
        <taxon>Eukaryota</taxon>
        <taxon>Metazoa</taxon>
        <taxon>Ecdysozoa</taxon>
        <taxon>Nematoda</taxon>
        <taxon>Chromadorea</taxon>
        <taxon>Rhabditida</taxon>
        <taxon>Rhabditina</taxon>
        <taxon>Rhabditomorpha</taxon>
        <taxon>Rhabditoidea</taxon>
        <taxon>Rhabditidae</taxon>
        <taxon>Peloderinae</taxon>
        <taxon>Caenorhabditis</taxon>
    </lineage>
</organism>
<dbReference type="GO" id="GO:0009792">
    <property type="term" value="P:embryo development ending in birth or egg hatching"/>
    <property type="evidence" value="ECO:0000315"/>
    <property type="project" value="WormBase"/>
</dbReference>
<dbReference type="InterPro" id="IPR051760">
    <property type="entry name" value="KMT5A"/>
</dbReference>
<name>G8JY06_CAEEL</name>
<dbReference type="InterPro" id="IPR046341">
    <property type="entry name" value="SET_dom_sf"/>
</dbReference>
<dbReference type="HOGENOM" id="CLU_047978_2_1_1"/>
<evidence type="ECO:0000313" key="4">
    <source>
        <dbReference type="WormBase" id="T26A5.7b"/>
    </source>
</evidence>
<evidence type="ECO:0000313" key="3">
    <source>
        <dbReference type="Proteomes" id="UP000001940"/>
    </source>
</evidence>
<accession>G8JY06</accession>
<dbReference type="SUPFAM" id="SSF82199">
    <property type="entry name" value="SET domain"/>
    <property type="match status" value="1"/>
</dbReference>
<dbReference type="PROSITE" id="PS50280">
    <property type="entry name" value="SET"/>
    <property type="match status" value="1"/>
</dbReference>
<dbReference type="AlphaFoldDB" id="G8JY06"/>
<keyword evidence="3" id="KW-1185">Reference proteome</keyword>
<dbReference type="Gene3D" id="2.170.270.10">
    <property type="entry name" value="SET domain"/>
    <property type="match status" value="1"/>
</dbReference>
<dbReference type="PANTHER" id="PTHR46167:SF1">
    <property type="entry name" value="N-LYSINE METHYLTRANSFERASE KMT5A"/>
    <property type="match status" value="1"/>
</dbReference>
<dbReference type="InterPro" id="IPR001214">
    <property type="entry name" value="SET_dom"/>
</dbReference>
<gene>
    <name evidence="2 4" type="primary">set-1</name>
    <name evidence="2" type="ORF">CELE_T26A5.7</name>
    <name evidence="4" type="ORF">T26A5.7</name>
</gene>
<feature type="domain" description="SET" evidence="1">
    <location>
        <begin position="1"/>
        <end position="89"/>
    </location>
</feature>
<dbReference type="Bgee" id="WBGene00004781">
    <property type="expression patterns" value="Expressed in embryo and 9 other cell types or tissues"/>
</dbReference>
<sequence length="105" mass="12301">MEYSEAKVIEEQYSNDEEIGSYMYFFEHNNKKWCIDATKESPWKGRLINHSVLRPNLKTKVVEIDGSHHLILVARRQIAQGEELLYDYGDRSAETIAKNPWLVNT</sequence>
<reference evidence="2 3" key="1">
    <citation type="journal article" date="1998" name="Science">
        <title>Genome sequence of the nematode C. elegans: a platform for investigating biology.</title>
        <authorList>
            <consortium name="The C. elegans sequencing consortium"/>
            <person name="Sulson J.E."/>
            <person name="Waterston R."/>
        </authorList>
    </citation>
    <scope>NUCLEOTIDE SEQUENCE [LARGE SCALE GENOMIC DNA]</scope>
    <source>
        <strain evidence="2 3">Bristol N2</strain>
    </source>
</reference>
<dbReference type="RefSeq" id="NP_001367441.1">
    <property type="nucleotide sequence ID" value="NM_001379764.2"/>
</dbReference>
<dbReference type="EMBL" id="BX284603">
    <property type="protein sequence ID" value="CCD63214.1"/>
    <property type="molecule type" value="Genomic_DNA"/>
</dbReference>
<dbReference type="SMR" id="G8JY06"/>
<dbReference type="PANTHER" id="PTHR46167">
    <property type="entry name" value="N-LYSINE METHYLTRANSFERASE KMT5A"/>
    <property type="match status" value="1"/>
</dbReference>
<evidence type="ECO:0000313" key="2">
    <source>
        <dbReference type="EMBL" id="CCD63214.1"/>
    </source>
</evidence>
<dbReference type="CTD" id="175918"/>
<protein>
    <submittedName>
        <fullName evidence="2">SET domain-containing protein</fullName>
    </submittedName>
</protein>
<evidence type="ECO:0000259" key="1">
    <source>
        <dbReference type="PROSITE" id="PS50280"/>
    </source>
</evidence>
<dbReference type="SMART" id="SM00317">
    <property type="entry name" value="SET"/>
    <property type="match status" value="1"/>
</dbReference>
<dbReference type="ExpressionAtlas" id="G8JY06">
    <property type="expression patterns" value="baseline and differential"/>
</dbReference>
<dbReference type="Pfam" id="PF00856">
    <property type="entry name" value="SET"/>
    <property type="match status" value="1"/>
</dbReference>